<dbReference type="AlphaFoldDB" id="A0A0H5Q8Z9"/>
<dbReference type="AntiFam" id="ANF00012">
    <property type="entry name" value="tRNA translation"/>
</dbReference>
<name>A0A0H5Q8Z9_NEIMI</name>
<protein>
    <submittedName>
        <fullName evidence="1">Uncharacterized protein</fullName>
    </submittedName>
</protein>
<organism evidence="1 2">
    <name type="scientific">Neisseria meningitidis serogroup B</name>
    <dbReference type="NCBI Taxonomy" id="491"/>
    <lineage>
        <taxon>Bacteria</taxon>
        <taxon>Pseudomonadati</taxon>
        <taxon>Pseudomonadota</taxon>
        <taxon>Betaproteobacteria</taxon>
        <taxon>Neisseriales</taxon>
        <taxon>Neisseriaceae</taxon>
        <taxon>Neisseria</taxon>
    </lineage>
</organism>
<reference evidence="1 2" key="1">
    <citation type="submission" date="2014-11" db="EMBL/GenBank/DDBJ databases">
        <authorList>
            <person name="Diene M.Seydina."/>
        </authorList>
    </citation>
    <scope>NUCLEOTIDE SEQUENCE [LARGE SCALE GENOMIC DNA]</scope>
    <source>
        <strain evidence="1 2">Neisseria meningitidis CHUV</strain>
    </source>
</reference>
<accession>A0A0H5Q8Z9</accession>
<dbReference type="Proteomes" id="UP000182715">
    <property type="component" value="Unassembled WGS sequence"/>
</dbReference>
<evidence type="ECO:0000313" key="2">
    <source>
        <dbReference type="Proteomes" id="UP000182715"/>
    </source>
</evidence>
<sequence length="58" mass="6575">MYYRTISKDGAGTKSRTRDPLITSQVLYQLSYTGKESELCRQCRTLARNLSESPGKSE</sequence>
<evidence type="ECO:0000313" key="1">
    <source>
        <dbReference type="EMBL" id="CRY98506.1"/>
    </source>
</evidence>
<proteinExistence type="predicted"/>
<dbReference type="EMBL" id="CVTF01000099">
    <property type="protein sequence ID" value="CRY98506.1"/>
    <property type="molecule type" value="Genomic_DNA"/>
</dbReference>